<dbReference type="InterPro" id="IPR000594">
    <property type="entry name" value="ThiF_NAD_FAD-bd"/>
</dbReference>
<dbReference type="Proteomes" id="UP000265768">
    <property type="component" value="Unassembled WGS sequence"/>
</dbReference>
<sequence>MRPRLKTALRRVRRGRRAVQFGLHPARAVVIGDLEEPLMELLGHLDGTLDLGQVIEQAAELGVEEATVRRLVEFLTEGGVLEDASAPADPLRACLPGERDRLRMEIDAIASRPGVTDGGMLTLARRRAAHVRVHGAGRVGAQIAALLAAAGVGHLCVVDPSPVTMLDVTPGGLRWDQLGRPREDAAVALAREAMPGINAWSGDGAAGPGDGPRPDLAIVCPVTPLDPARVRSLMSGGAPHLVVTALEDHATVGPLVVPGETACLRCLDLIRRDRDPAWAEVAARIGGHPPGEGVSGAALAAATAGLSAGQALAFLDGERPTVMNATVDVMPDWRWRRRSWSSHPQCGCSRNDPRSLTMVA</sequence>
<dbReference type="EMBL" id="QZEY01000003">
    <property type="protein sequence ID" value="RJL33514.1"/>
    <property type="molecule type" value="Genomic_DNA"/>
</dbReference>
<comment type="caution">
    <text evidence="2">The sequence shown here is derived from an EMBL/GenBank/DDBJ whole genome shotgun (WGS) entry which is preliminary data.</text>
</comment>
<dbReference type="GO" id="GO:0008641">
    <property type="term" value="F:ubiquitin-like modifier activating enzyme activity"/>
    <property type="evidence" value="ECO:0007669"/>
    <property type="project" value="InterPro"/>
</dbReference>
<proteinExistence type="predicted"/>
<accession>A0A3A4B7P3</accession>
<dbReference type="RefSeq" id="WP_119926473.1">
    <property type="nucleotide sequence ID" value="NZ_QZEY01000003.1"/>
</dbReference>
<gene>
    <name evidence="2" type="ORF">D5H75_12145</name>
</gene>
<keyword evidence="3" id="KW-1185">Reference proteome</keyword>
<organism evidence="2 3">
    <name type="scientific">Bailinhaonella thermotolerans</name>
    <dbReference type="NCBI Taxonomy" id="1070861"/>
    <lineage>
        <taxon>Bacteria</taxon>
        <taxon>Bacillati</taxon>
        <taxon>Actinomycetota</taxon>
        <taxon>Actinomycetes</taxon>
        <taxon>Streptosporangiales</taxon>
        <taxon>Streptosporangiaceae</taxon>
        <taxon>Bailinhaonella</taxon>
    </lineage>
</organism>
<evidence type="ECO:0000313" key="3">
    <source>
        <dbReference type="Proteomes" id="UP000265768"/>
    </source>
</evidence>
<protein>
    <submittedName>
        <fullName evidence="2">Thiamine biosynthesis protein ThiF</fullName>
    </submittedName>
</protein>
<evidence type="ECO:0000313" key="2">
    <source>
        <dbReference type="EMBL" id="RJL33514.1"/>
    </source>
</evidence>
<dbReference type="OrthoDB" id="4426339at2"/>
<evidence type="ECO:0000259" key="1">
    <source>
        <dbReference type="Pfam" id="PF00899"/>
    </source>
</evidence>
<dbReference type="Gene3D" id="3.40.50.720">
    <property type="entry name" value="NAD(P)-binding Rossmann-like Domain"/>
    <property type="match status" value="1"/>
</dbReference>
<dbReference type="SUPFAM" id="SSF69572">
    <property type="entry name" value="Activating enzymes of the ubiquitin-like proteins"/>
    <property type="match status" value="1"/>
</dbReference>
<feature type="domain" description="THIF-type NAD/FAD binding fold" evidence="1">
    <location>
        <begin position="125"/>
        <end position="346"/>
    </location>
</feature>
<reference evidence="2 3" key="1">
    <citation type="submission" date="2018-09" db="EMBL/GenBank/DDBJ databases">
        <title>YIM 75507 draft genome.</title>
        <authorList>
            <person name="Tang S."/>
            <person name="Feng Y."/>
        </authorList>
    </citation>
    <scope>NUCLEOTIDE SEQUENCE [LARGE SCALE GENOMIC DNA]</scope>
    <source>
        <strain evidence="2 3">YIM 75507</strain>
    </source>
</reference>
<dbReference type="AlphaFoldDB" id="A0A3A4B7P3"/>
<name>A0A3A4B7P3_9ACTN</name>
<dbReference type="InterPro" id="IPR035985">
    <property type="entry name" value="Ubiquitin-activating_enz"/>
</dbReference>
<dbReference type="Pfam" id="PF00899">
    <property type="entry name" value="ThiF"/>
    <property type="match status" value="1"/>
</dbReference>